<reference evidence="1" key="2">
    <citation type="submission" date="2008-12" db="EMBL/GenBank/DDBJ databases">
        <title>Improved gene annotation of the rice (Oryza sativa) genomes.</title>
        <authorList>
            <person name="Wang J."/>
            <person name="Li R."/>
            <person name="Fan W."/>
            <person name="Huang Q."/>
            <person name="Zhang J."/>
            <person name="Zhou Y."/>
            <person name="Hu Y."/>
            <person name="Zi S."/>
            <person name="Li J."/>
            <person name="Ni P."/>
            <person name="Zheng H."/>
            <person name="Zhang Y."/>
            <person name="Zhao M."/>
            <person name="Hao Q."/>
            <person name="McDermott J."/>
            <person name="Samudrala R."/>
            <person name="Kristiansen K."/>
            <person name="Wong G.K.-S."/>
        </authorList>
    </citation>
    <scope>NUCLEOTIDE SEQUENCE</scope>
</reference>
<sequence length="89" mass="9708">MAESLVAAIDDHSVISTEIPHSDLGEKASLVDADHRIGDVTRAPAAAAAEEEHGHYTSDLLRRAEVSKLSEDPGRDRRDREATMIILTF</sequence>
<name>A0A8J8YEU5_ORYSJ</name>
<organism evidence="1">
    <name type="scientific">Oryza sativa subsp. japonica</name>
    <name type="common">Rice</name>
    <dbReference type="NCBI Taxonomy" id="39947"/>
    <lineage>
        <taxon>Eukaryota</taxon>
        <taxon>Viridiplantae</taxon>
        <taxon>Streptophyta</taxon>
        <taxon>Embryophyta</taxon>
        <taxon>Tracheophyta</taxon>
        <taxon>Spermatophyta</taxon>
        <taxon>Magnoliopsida</taxon>
        <taxon>Liliopsida</taxon>
        <taxon>Poales</taxon>
        <taxon>Poaceae</taxon>
        <taxon>BOP clade</taxon>
        <taxon>Oryzoideae</taxon>
        <taxon>Oryzeae</taxon>
        <taxon>Oryzinae</taxon>
        <taxon>Oryza</taxon>
        <taxon>Oryza sativa</taxon>
    </lineage>
</organism>
<proteinExistence type="predicted"/>
<dbReference type="EMBL" id="CM000148">
    <property type="protein sequence ID" value="EAZ19209.1"/>
    <property type="molecule type" value="Genomic_DNA"/>
</dbReference>
<protein>
    <submittedName>
        <fullName evidence="1">Uncharacterized protein</fullName>
    </submittedName>
</protein>
<dbReference type="Proteomes" id="UP000007752">
    <property type="component" value="Chromosome 11"/>
</dbReference>
<reference evidence="1" key="1">
    <citation type="journal article" date="2005" name="PLoS Biol.">
        <title>The genomes of Oryza sativa: a history of duplications.</title>
        <authorList>
            <person name="Yu J."/>
            <person name="Wang J."/>
            <person name="Lin W."/>
            <person name="Li S."/>
            <person name="Li H."/>
            <person name="Zhou J."/>
            <person name="Ni P."/>
            <person name="Dong W."/>
            <person name="Hu S."/>
            <person name="Zeng C."/>
            <person name="Zhang J."/>
            <person name="Zhang Y."/>
            <person name="Li R."/>
            <person name="Xu Z."/>
            <person name="Li S."/>
            <person name="Li X."/>
            <person name="Zheng H."/>
            <person name="Cong L."/>
            <person name="Lin L."/>
            <person name="Yin J."/>
            <person name="Geng J."/>
            <person name="Li G."/>
            <person name="Shi J."/>
            <person name="Liu J."/>
            <person name="Lv H."/>
            <person name="Li J."/>
            <person name="Wang J."/>
            <person name="Deng Y."/>
            <person name="Ran L."/>
            <person name="Shi X."/>
            <person name="Wang X."/>
            <person name="Wu Q."/>
            <person name="Li C."/>
            <person name="Ren X."/>
            <person name="Wang J."/>
            <person name="Wang X."/>
            <person name="Li D."/>
            <person name="Liu D."/>
            <person name="Zhang X."/>
            <person name="Ji Z."/>
            <person name="Zhao W."/>
            <person name="Sun Y."/>
            <person name="Zhang Z."/>
            <person name="Bao J."/>
            <person name="Han Y."/>
            <person name="Dong L."/>
            <person name="Ji J."/>
            <person name="Chen P."/>
            <person name="Wu S."/>
            <person name="Liu J."/>
            <person name="Xiao Y."/>
            <person name="Bu D."/>
            <person name="Tan J."/>
            <person name="Yang L."/>
            <person name="Ye C."/>
            <person name="Zhang J."/>
            <person name="Xu J."/>
            <person name="Zhou Y."/>
            <person name="Yu Y."/>
            <person name="Zhang B."/>
            <person name="Zhuang S."/>
            <person name="Wei H."/>
            <person name="Liu B."/>
            <person name="Lei M."/>
            <person name="Yu H."/>
            <person name="Li Y."/>
            <person name="Xu H."/>
            <person name="Wei S."/>
            <person name="He X."/>
            <person name="Fang L."/>
            <person name="Zhang Z."/>
            <person name="Zhang Y."/>
            <person name="Huang X."/>
            <person name="Su Z."/>
            <person name="Tong W."/>
            <person name="Li J."/>
            <person name="Tong Z."/>
            <person name="Li S."/>
            <person name="Ye J."/>
            <person name="Wang L."/>
            <person name="Fang L."/>
            <person name="Lei T."/>
            <person name="Chen C."/>
            <person name="Chen H."/>
            <person name="Xu Z."/>
            <person name="Li H."/>
            <person name="Huang H."/>
            <person name="Zhang F."/>
            <person name="Xu H."/>
            <person name="Li N."/>
            <person name="Zhao C."/>
            <person name="Li S."/>
            <person name="Dong L."/>
            <person name="Huang Y."/>
            <person name="Li L."/>
            <person name="Xi Y."/>
            <person name="Qi Q."/>
            <person name="Li W."/>
            <person name="Zhang B."/>
            <person name="Hu W."/>
            <person name="Zhang Y."/>
            <person name="Tian X."/>
            <person name="Jiao Y."/>
            <person name="Liang X."/>
            <person name="Jin J."/>
            <person name="Gao L."/>
            <person name="Zheng W."/>
            <person name="Hao B."/>
            <person name="Liu S."/>
            <person name="Wang W."/>
            <person name="Yuan L."/>
            <person name="Cao M."/>
            <person name="McDermott J."/>
            <person name="Samudrala R."/>
            <person name="Wang J."/>
            <person name="Wong G.K."/>
            <person name="Yang H."/>
        </authorList>
    </citation>
    <scope>NUCLEOTIDE SEQUENCE [LARGE SCALE GENOMIC DNA]</scope>
</reference>
<evidence type="ECO:0000313" key="1">
    <source>
        <dbReference type="EMBL" id="EAZ19209.1"/>
    </source>
</evidence>
<gene>
    <name evidence="1" type="ORF">OsJ_34748</name>
</gene>
<dbReference type="AlphaFoldDB" id="A0A8J8YEU5"/>
<accession>A0A8J8YEU5</accession>